<name>A0ABU9J639_9GAMM</name>
<evidence type="ECO:0000313" key="1">
    <source>
        <dbReference type="EMBL" id="MEL1266391.1"/>
    </source>
</evidence>
<sequence>MAAAPTLDREEIKAYALKLCLDFNYAKLDGQVPSASKDKSYLLLEYQLDEIRPRARTKLHAFVTSQTANYALAQVPMKDEAGHGPFNKIFSQCMGFYRSKALEDFIARQR</sequence>
<comment type="caution">
    <text evidence="1">The sequence shown here is derived from an EMBL/GenBank/DDBJ whole genome shotgun (WGS) entry which is preliminary data.</text>
</comment>
<evidence type="ECO:0000313" key="2">
    <source>
        <dbReference type="Proteomes" id="UP001459204"/>
    </source>
</evidence>
<dbReference type="Proteomes" id="UP001459204">
    <property type="component" value="Unassembled WGS sequence"/>
</dbReference>
<proteinExistence type="predicted"/>
<protein>
    <submittedName>
        <fullName evidence="1">Uncharacterized protein</fullName>
    </submittedName>
</protein>
<gene>
    <name evidence="1" type="ORF">AAD027_18730</name>
</gene>
<dbReference type="EMBL" id="JBBWWT010000017">
    <property type="protein sequence ID" value="MEL1266391.1"/>
    <property type="molecule type" value="Genomic_DNA"/>
</dbReference>
<keyword evidence="2" id="KW-1185">Reference proteome</keyword>
<organism evidence="1 2">
    <name type="scientific">Pseudoxanthomonas putridarboris</name>
    <dbReference type="NCBI Taxonomy" id="752605"/>
    <lineage>
        <taxon>Bacteria</taxon>
        <taxon>Pseudomonadati</taxon>
        <taxon>Pseudomonadota</taxon>
        <taxon>Gammaproteobacteria</taxon>
        <taxon>Lysobacterales</taxon>
        <taxon>Lysobacteraceae</taxon>
        <taxon>Pseudoxanthomonas</taxon>
    </lineage>
</organism>
<reference evidence="1 2" key="1">
    <citation type="submission" date="2024-04" db="EMBL/GenBank/DDBJ databases">
        <title>Draft genome sequence of Pseudoxanthomonas putridarboris WD12.</title>
        <authorList>
            <person name="Oh J."/>
        </authorList>
    </citation>
    <scope>NUCLEOTIDE SEQUENCE [LARGE SCALE GENOMIC DNA]</scope>
    <source>
        <strain evidence="1 2">WD12</strain>
    </source>
</reference>
<accession>A0ABU9J639</accession>